<feature type="region of interest" description="Disordered" evidence="1">
    <location>
        <begin position="1"/>
        <end position="38"/>
    </location>
</feature>
<feature type="region of interest" description="Disordered" evidence="1">
    <location>
        <begin position="53"/>
        <end position="73"/>
    </location>
</feature>
<evidence type="ECO:0000313" key="3">
    <source>
        <dbReference type="Proteomes" id="UP000095192"/>
    </source>
</evidence>
<evidence type="ECO:0000313" key="2">
    <source>
        <dbReference type="EMBL" id="OEH79388.1"/>
    </source>
</evidence>
<feature type="region of interest" description="Disordered" evidence="1">
    <location>
        <begin position="218"/>
        <end position="242"/>
    </location>
</feature>
<gene>
    <name evidence="2" type="ORF">cyc_06182</name>
</gene>
<dbReference type="VEuPathDB" id="ToxoDB:cyc_06182"/>
<comment type="caution">
    <text evidence="2">The sequence shown here is derived from an EMBL/GenBank/DDBJ whole genome shotgun (WGS) entry which is preliminary data.</text>
</comment>
<keyword evidence="3" id="KW-1185">Reference proteome</keyword>
<proteinExistence type="predicted"/>
<organism evidence="2 3">
    <name type="scientific">Cyclospora cayetanensis</name>
    <dbReference type="NCBI Taxonomy" id="88456"/>
    <lineage>
        <taxon>Eukaryota</taxon>
        <taxon>Sar</taxon>
        <taxon>Alveolata</taxon>
        <taxon>Apicomplexa</taxon>
        <taxon>Conoidasida</taxon>
        <taxon>Coccidia</taxon>
        <taxon>Eucoccidiorida</taxon>
        <taxon>Eimeriorina</taxon>
        <taxon>Eimeriidae</taxon>
        <taxon>Cyclospora</taxon>
    </lineage>
</organism>
<dbReference type="AlphaFoldDB" id="A0A1D3D7G0"/>
<evidence type="ECO:0000256" key="1">
    <source>
        <dbReference type="SAM" id="MobiDB-lite"/>
    </source>
</evidence>
<dbReference type="EMBL" id="JROU02000405">
    <property type="protein sequence ID" value="OEH79388.1"/>
    <property type="molecule type" value="Genomic_DNA"/>
</dbReference>
<reference evidence="2 3" key="1">
    <citation type="journal article" date="2016" name="BMC Genomics">
        <title>Comparative genomics reveals Cyclospora cayetanensis possesses coccidia-like metabolism and invasion components but unique surface antigens.</title>
        <authorList>
            <person name="Liu S."/>
            <person name="Wang L."/>
            <person name="Zheng H."/>
            <person name="Xu Z."/>
            <person name="Roellig D.M."/>
            <person name="Li N."/>
            <person name="Frace M.A."/>
            <person name="Tang K."/>
            <person name="Arrowood M.J."/>
            <person name="Moss D.M."/>
            <person name="Zhang L."/>
            <person name="Feng Y."/>
            <person name="Xiao L."/>
        </authorList>
    </citation>
    <scope>NUCLEOTIDE SEQUENCE [LARGE SCALE GENOMIC DNA]</scope>
    <source>
        <strain evidence="2 3">CHN_HEN01</strain>
    </source>
</reference>
<dbReference type="Proteomes" id="UP000095192">
    <property type="component" value="Unassembled WGS sequence"/>
</dbReference>
<name>A0A1D3D7G0_9EIME</name>
<feature type="compositionally biased region" description="Basic residues" evidence="1">
    <location>
        <begin position="14"/>
        <end position="24"/>
    </location>
</feature>
<sequence>MSSRETPPVPPLRERKRRHGRLRNAHPSSSLSAGKGKPSGEIILLFLPPRELPLQGEKRETSPPTKHALQRAASPPAAPLFPLLFSPAVATTPLAAQCAAAKRFIGLQPLLSAPHPEILSSGLLKGASALTLEGPVIPHLQWTLMQQQQQEFALLNAHTPLTRCLHQREAPHASPYCQHSHKEKELLLRRDRGGKMKTKLRRTERRRRRAEALKRRIGAFNPTNAQGHPDGAPEASGGPVGLGDVVIIP</sequence>
<protein>
    <submittedName>
        <fullName evidence="2">Uncharacterized protein</fullName>
    </submittedName>
</protein>
<dbReference type="InParanoid" id="A0A1D3D7G0"/>
<accession>A0A1D3D7G0</accession>